<reference evidence="2" key="1">
    <citation type="submission" date="2017-11" db="EMBL/GenBank/DDBJ databases">
        <authorList>
            <person name="Lima N.C."/>
            <person name="Parody-Merino A.M."/>
            <person name="Battley P.F."/>
            <person name="Fidler A.E."/>
            <person name="Prosdocimi F."/>
        </authorList>
    </citation>
    <scope>NUCLEOTIDE SEQUENCE [LARGE SCALE GENOMIC DNA]</scope>
</reference>
<accession>A0A2I0UNN9</accession>
<protein>
    <submittedName>
        <fullName evidence="1">Uncharacterized protein</fullName>
    </submittedName>
</protein>
<dbReference type="AlphaFoldDB" id="A0A2I0UNN9"/>
<keyword evidence="2" id="KW-1185">Reference proteome</keyword>
<organism evidence="1 2">
    <name type="scientific">Limosa lapponica baueri</name>
    <dbReference type="NCBI Taxonomy" id="1758121"/>
    <lineage>
        <taxon>Eukaryota</taxon>
        <taxon>Metazoa</taxon>
        <taxon>Chordata</taxon>
        <taxon>Craniata</taxon>
        <taxon>Vertebrata</taxon>
        <taxon>Euteleostomi</taxon>
        <taxon>Archelosauria</taxon>
        <taxon>Archosauria</taxon>
        <taxon>Dinosauria</taxon>
        <taxon>Saurischia</taxon>
        <taxon>Theropoda</taxon>
        <taxon>Coelurosauria</taxon>
        <taxon>Aves</taxon>
        <taxon>Neognathae</taxon>
        <taxon>Neoaves</taxon>
        <taxon>Charadriiformes</taxon>
        <taxon>Scolopacidae</taxon>
        <taxon>Limosa</taxon>
    </lineage>
</organism>
<dbReference type="Proteomes" id="UP000233556">
    <property type="component" value="Unassembled WGS sequence"/>
</dbReference>
<sequence>MRSGDGHTSADPVDTQCLQATCSPMDGAVQEQKQAHSKERTCHGEAGACDSRRRAGLSVLLQLFLATIVFAPSSPESRVPKEPFGLALLLV</sequence>
<reference evidence="2" key="2">
    <citation type="submission" date="2017-12" db="EMBL/GenBank/DDBJ databases">
        <title>Genome sequence of the Bar-tailed Godwit (Limosa lapponica baueri).</title>
        <authorList>
            <person name="Lima N.C.B."/>
            <person name="Parody-Merino A.M."/>
            <person name="Battley P.F."/>
            <person name="Fidler A.E."/>
            <person name="Prosdocimi F."/>
        </authorList>
    </citation>
    <scope>NUCLEOTIDE SEQUENCE [LARGE SCALE GENOMIC DNA]</scope>
</reference>
<gene>
    <name evidence="1" type="ORF">llap_2044</name>
</gene>
<name>A0A2I0UNN9_LIMLA</name>
<dbReference type="EMBL" id="KZ505673">
    <property type="protein sequence ID" value="PKU47652.1"/>
    <property type="molecule type" value="Genomic_DNA"/>
</dbReference>
<evidence type="ECO:0000313" key="2">
    <source>
        <dbReference type="Proteomes" id="UP000233556"/>
    </source>
</evidence>
<evidence type="ECO:0000313" key="1">
    <source>
        <dbReference type="EMBL" id="PKU47652.1"/>
    </source>
</evidence>
<proteinExistence type="predicted"/>